<evidence type="ECO:0000256" key="1">
    <source>
        <dbReference type="ARBA" id="ARBA00001946"/>
    </source>
</evidence>
<dbReference type="InterPro" id="IPR002934">
    <property type="entry name" value="Polymerase_NTP_transf_dom"/>
</dbReference>
<evidence type="ECO:0000256" key="3">
    <source>
        <dbReference type="ARBA" id="ARBA00022679"/>
    </source>
</evidence>
<dbReference type="Gene3D" id="3.30.460.10">
    <property type="entry name" value="Beta Polymerase, domain 2"/>
    <property type="match status" value="1"/>
</dbReference>
<dbReference type="EMBL" id="CAEZZG010000005">
    <property type="protein sequence ID" value="CAB4751986.1"/>
    <property type="molecule type" value="Genomic_DNA"/>
</dbReference>
<dbReference type="PANTHER" id="PTHR33571">
    <property type="entry name" value="SSL8005 PROTEIN"/>
    <property type="match status" value="1"/>
</dbReference>
<keyword evidence="8" id="KW-0460">Magnesium</keyword>
<keyword evidence="3" id="KW-0808">Transferase</keyword>
<dbReference type="SUPFAM" id="SSF81301">
    <property type="entry name" value="Nucleotidyltransferase"/>
    <property type="match status" value="1"/>
</dbReference>
<evidence type="ECO:0000256" key="2">
    <source>
        <dbReference type="ARBA" id="ARBA00022649"/>
    </source>
</evidence>
<dbReference type="InterPro" id="IPR052038">
    <property type="entry name" value="Type-VII_TA_antitoxin"/>
</dbReference>
<proteinExistence type="inferred from homology"/>
<evidence type="ECO:0000256" key="4">
    <source>
        <dbReference type="ARBA" id="ARBA00022695"/>
    </source>
</evidence>
<dbReference type="CDD" id="cd05403">
    <property type="entry name" value="NT_KNTase_like"/>
    <property type="match status" value="1"/>
</dbReference>
<evidence type="ECO:0000256" key="7">
    <source>
        <dbReference type="ARBA" id="ARBA00022840"/>
    </source>
</evidence>
<accession>A0A6J6TXZ5</accession>
<gene>
    <name evidence="11" type="ORF">UFOPK2844_00483</name>
</gene>
<keyword evidence="7" id="KW-0067">ATP-binding</keyword>
<protein>
    <submittedName>
        <fullName evidence="11">Unannotated protein</fullName>
    </submittedName>
</protein>
<evidence type="ECO:0000256" key="5">
    <source>
        <dbReference type="ARBA" id="ARBA00022723"/>
    </source>
</evidence>
<keyword evidence="6" id="KW-0547">Nucleotide-binding</keyword>
<dbReference type="Pfam" id="PF01909">
    <property type="entry name" value="NTP_transf_2"/>
    <property type="match status" value="1"/>
</dbReference>
<dbReference type="PANTHER" id="PTHR33571:SF14">
    <property type="entry name" value="PROTEIN ADENYLYLTRANSFERASE MJ0435-RELATED"/>
    <property type="match status" value="1"/>
</dbReference>
<keyword evidence="4" id="KW-0548">Nucleotidyltransferase</keyword>
<dbReference type="GO" id="GO:0046872">
    <property type="term" value="F:metal ion binding"/>
    <property type="evidence" value="ECO:0007669"/>
    <property type="project" value="UniProtKB-KW"/>
</dbReference>
<feature type="domain" description="Polymerase nucleotidyl transferase" evidence="10">
    <location>
        <begin position="153"/>
        <end position="229"/>
    </location>
</feature>
<sequence length="241" mass="27712">MNAGEKDRLETITDLFKEMLEVIEFEKEIIRKSFVFNAIRENTIFHISEIVHNYSGEFKAKHKQINWREFREIRNNLAHTYSPEGYEKSTWAIEVLIPETIALLRAIEAAKRGKSSSFLRVKALRGPLVKFFGTTKRSEKKRLRELMDISGELKSICSKYGASNIAIFGSVARGDENPKSDVDFLIDMDIKTSLGFRDLYDQKAALKSELSRTLKCKTDVCLRKDLRTTVLKAALRDEVLI</sequence>
<organism evidence="11">
    <name type="scientific">freshwater metagenome</name>
    <dbReference type="NCBI Taxonomy" id="449393"/>
    <lineage>
        <taxon>unclassified sequences</taxon>
        <taxon>metagenomes</taxon>
        <taxon>ecological metagenomes</taxon>
    </lineage>
</organism>
<keyword evidence="5" id="KW-0479">Metal-binding</keyword>
<evidence type="ECO:0000256" key="9">
    <source>
        <dbReference type="ARBA" id="ARBA00038276"/>
    </source>
</evidence>
<dbReference type="InterPro" id="IPR043519">
    <property type="entry name" value="NT_sf"/>
</dbReference>
<name>A0A6J6TXZ5_9ZZZZ</name>
<reference evidence="11" key="1">
    <citation type="submission" date="2020-05" db="EMBL/GenBank/DDBJ databases">
        <authorList>
            <person name="Chiriac C."/>
            <person name="Salcher M."/>
            <person name="Ghai R."/>
            <person name="Kavagutti S V."/>
        </authorList>
    </citation>
    <scope>NUCLEOTIDE SEQUENCE</scope>
</reference>
<comment type="cofactor">
    <cofactor evidence="1">
        <name>Mg(2+)</name>
        <dbReference type="ChEBI" id="CHEBI:18420"/>
    </cofactor>
</comment>
<evidence type="ECO:0000256" key="6">
    <source>
        <dbReference type="ARBA" id="ARBA00022741"/>
    </source>
</evidence>
<dbReference type="GO" id="GO:0005524">
    <property type="term" value="F:ATP binding"/>
    <property type="evidence" value="ECO:0007669"/>
    <property type="project" value="UniProtKB-KW"/>
</dbReference>
<comment type="similarity">
    <text evidence="9">Belongs to the MntA antitoxin family.</text>
</comment>
<evidence type="ECO:0000259" key="10">
    <source>
        <dbReference type="Pfam" id="PF01909"/>
    </source>
</evidence>
<evidence type="ECO:0000313" key="11">
    <source>
        <dbReference type="EMBL" id="CAB4751986.1"/>
    </source>
</evidence>
<dbReference type="AlphaFoldDB" id="A0A6J6TXZ5"/>
<dbReference type="GO" id="GO:0016779">
    <property type="term" value="F:nucleotidyltransferase activity"/>
    <property type="evidence" value="ECO:0007669"/>
    <property type="project" value="UniProtKB-KW"/>
</dbReference>
<keyword evidence="2" id="KW-1277">Toxin-antitoxin system</keyword>
<evidence type="ECO:0000256" key="8">
    <source>
        <dbReference type="ARBA" id="ARBA00022842"/>
    </source>
</evidence>